<feature type="region of interest" description="Disordered" evidence="4">
    <location>
        <begin position="50"/>
        <end position="76"/>
    </location>
</feature>
<dbReference type="EMBL" id="KV878211">
    <property type="protein sequence ID" value="OJJ37018.1"/>
    <property type="molecule type" value="Genomic_DNA"/>
</dbReference>
<evidence type="ECO:0000256" key="4">
    <source>
        <dbReference type="SAM" id="MobiDB-lite"/>
    </source>
</evidence>
<dbReference type="InterPro" id="IPR002110">
    <property type="entry name" value="Ankyrin_rpt"/>
</dbReference>
<organism evidence="5 6">
    <name type="scientific">Aspergillus wentii DTO 134E9</name>
    <dbReference type="NCBI Taxonomy" id="1073089"/>
    <lineage>
        <taxon>Eukaryota</taxon>
        <taxon>Fungi</taxon>
        <taxon>Dikarya</taxon>
        <taxon>Ascomycota</taxon>
        <taxon>Pezizomycotina</taxon>
        <taxon>Eurotiomycetes</taxon>
        <taxon>Eurotiomycetidae</taxon>
        <taxon>Eurotiales</taxon>
        <taxon>Aspergillaceae</taxon>
        <taxon>Aspergillus</taxon>
        <taxon>Aspergillus subgen. Cremei</taxon>
    </lineage>
</organism>
<feature type="repeat" description="ANK" evidence="3">
    <location>
        <begin position="111"/>
        <end position="143"/>
    </location>
</feature>
<dbReference type="PANTHER" id="PTHR24123:SF33">
    <property type="entry name" value="PROTEIN HOS4"/>
    <property type="match status" value="1"/>
</dbReference>
<dbReference type="Gene3D" id="1.25.40.20">
    <property type="entry name" value="Ankyrin repeat-containing domain"/>
    <property type="match status" value="3"/>
</dbReference>
<feature type="repeat" description="ANK" evidence="3">
    <location>
        <begin position="249"/>
        <end position="281"/>
    </location>
</feature>
<dbReference type="OrthoDB" id="366390at2759"/>
<reference evidence="6" key="1">
    <citation type="journal article" date="2017" name="Genome Biol.">
        <title>Comparative genomics reveals high biological diversity and specific adaptations in the industrially and medically important fungal genus Aspergillus.</title>
        <authorList>
            <person name="de Vries R.P."/>
            <person name="Riley R."/>
            <person name="Wiebenga A."/>
            <person name="Aguilar-Osorio G."/>
            <person name="Amillis S."/>
            <person name="Uchima C.A."/>
            <person name="Anderluh G."/>
            <person name="Asadollahi M."/>
            <person name="Askin M."/>
            <person name="Barry K."/>
            <person name="Battaglia E."/>
            <person name="Bayram O."/>
            <person name="Benocci T."/>
            <person name="Braus-Stromeyer S.A."/>
            <person name="Caldana C."/>
            <person name="Canovas D."/>
            <person name="Cerqueira G.C."/>
            <person name="Chen F."/>
            <person name="Chen W."/>
            <person name="Choi C."/>
            <person name="Clum A."/>
            <person name="Dos Santos R.A."/>
            <person name="Damasio A.R."/>
            <person name="Diallinas G."/>
            <person name="Emri T."/>
            <person name="Fekete E."/>
            <person name="Flipphi M."/>
            <person name="Freyberg S."/>
            <person name="Gallo A."/>
            <person name="Gournas C."/>
            <person name="Habgood R."/>
            <person name="Hainaut M."/>
            <person name="Harispe M.L."/>
            <person name="Henrissat B."/>
            <person name="Hilden K.S."/>
            <person name="Hope R."/>
            <person name="Hossain A."/>
            <person name="Karabika E."/>
            <person name="Karaffa L."/>
            <person name="Karanyi Z."/>
            <person name="Krasevec N."/>
            <person name="Kuo A."/>
            <person name="Kusch H."/>
            <person name="LaButti K."/>
            <person name="Lagendijk E.L."/>
            <person name="Lapidus A."/>
            <person name="Levasseur A."/>
            <person name="Lindquist E."/>
            <person name="Lipzen A."/>
            <person name="Logrieco A.F."/>
            <person name="MacCabe A."/>
            <person name="Maekelae M.R."/>
            <person name="Malavazi I."/>
            <person name="Melin P."/>
            <person name="Meyer V."/>
            <person name="Mielnichuk N."/>
            <person name="Miskei M."/>
            <person name="Molnar A.P."/>
            <person name="Mule G."/>
            <person name="Ngan C.Y."/>
            <person name="Orejas M."/>
            <person name="Orosz E."/>
            <person name="Ouedraogo J.P."/>
            <person name="Overkamp K.M."/>
            <person name="Park H.-S."/>
            <person name="Perrone G."/>
            <person name="Piumi F."/>
            <person name="Punt P.J."/>
            <person name="Ram A.F."/>
            <person name="Ramon A."/>
            <person name="Rauscher S."/>
            <person name="Record E."/>
            <person name="Riano-Pachon D.M."/>
            <person name="Robert V."/>
            <person name="Roehrig J."/>
            <person name="Ruller R."/>
            <person name="Salamov A."/>
            <person name="Salih N.S."/>
            <person name="Samson R.A."/>
            <person name="Sandor E."/>
            <person name="Sanguinetti M."/>
            <person name="Schuetze T."/>
            <person name="Sepcic K."/>
            <person name="Shelest E."/>
            <person name="Sherlock G."/>
            <person name="Sophianopoulou V."/>
            <person name="Squina F.M."/>
            <person name="Sun H."/>
            <person name="Susca A."/>
            <person name="Todd R.B."/>
            <person name="Tsang A."/>
            <person name="Unkles S.E."/>
            <person name="van de Wiele N."/>
            <person name="van Rossen-Uffink D."/>
            <person name="Oliveira J.V."/>
            <person name="Vesth T.C."/>
            <person name="Visser J."/>
            <person name="Yu J.-H."/>
            <person name="Zhou M."/>
            <person name="Andersen M.R."/>
            <person name="Archer D.B."/>
            <person name="Baker S.E."/>
            <person name="Benoit I."/>
            <person name="Brakhage A.A."/>
            <person name="Braus G.H."/>
            <person name="Fischer R."/>
            <person name="Frisvad J.C."/>
            <person name="Goldman G.H."/>
            <person name="Houbraken J."/>
            <person name="Oakley B."/>
            <person name="Pocsi I."/>
            <person name="Scazzocchio C."/>
            <person name="Seiboth B."/>
            <person name="vanKuyk P.A."/>
            <person name="Wortman J."/>
            <person name="Dyer P.S."/>
            <person name="Grigoriev I.V."/>
        </authorList>
    </citation>
    <scope>NUCLEOTIDE SEQUENCE [LARGE SCALE GENOMIC DNA]</scope>
    <source>
        <strain evidence="6">DTO 134E9</strain>
    </source>
</reference>
<keyword evidence="2 3" id="KW-0040">ANK repeat</keyword>
<dbReference type="InterPro" id="IPR036770">
    <property type="entry name" value="Ankyrin_rpt-contain_sf"/>
</dbReference>
<dbReference type="PROSITE" id="PS50297">
    <property type="entry name" value="ANK_REP_REGION"/>
    <property type="match status" value="3"/>
</dbReference>
<dbReference type="RefSeq" id="XP_040690694.1">
    <property type="nucleotide sequence ID" value="XM_040830635.1"/>
</dbReference>
<feature type="repeat" description="ANK" evidence="3">
    <location>
        <begin position="420"/>
        <end position="452"/>
    </location>
</feature>
<dbReference type="PANTHER" id="PTHR24123">
    <property type="entry name" value="ANKYRIN REPEAT-CONTAINING"/>
    <property type="match status" value="1"/>
</dbReference>
<dbReference type="Proteomes" id="UP000184383">
    <property type="component" value="Unassembled WGS sequence"/>
</dbReference>
<sequence>MLFSFPPELTLRVISFLPNASLTALIQTQKGVARLVTPYLYKQVLHEPIPLEKDEDNDSDDDDFDSVYSENSEEEVPPLPWTDCVGRWHSDVILNYFQSLSAEVLSNCGKPRESLLHLAARTGNIPLMELLLSKGLDINNCHDGYSPVARAVIHRQDEMVLWLMEKNAPVTGGINGGRLTVLTMAAGFCSGKVVQRIVEIIRAEVGERGNVFAPSDSIDALHRAIRKDDPLSVHILLENGADASGWDTHGLSGLTLAASKGNDEIVTMLLDRNANPLPHDAVGQSALGCAGCSQKLSWEIMERIFHAFREAGGDINATEVTIPEFVGGRPRALESLPLHYFACAGSIKGVELLLRHGADVTIKPRNGMTPLHAVLFRYKHTRDPFPEATQICQILIEAAVRSNKHLNDQMTPYAPFTPMNGGTALTMAVICGLEDVVRLLVENGADVQVVDAEGKTALDYARSSSNQTMIDLLTGRVN</sequence>
<keyword evidence="6" id="KW-1185">Reference proteome</keyword>
<dbReference type="PROSITE" id="PS50088">
    <property type="entry name" value="ANK_REPEAT"/>
    <property type="match status" value="5"/>
</dbReference>
<gene>
    <name evidence="5" type="ORF">ASPWEDRAFT_170515</name>
</gene>
<protein>
    <submittedName>
        <fullName evidence="5">Uncharacterized protein</fullName>
    </submittedName>
</protein>
<dbReference type="STRING" id="1073089.A0A1L9RQC3"/>
<dbReference type="AlphaFoldDB" id="A0A1L9RQC3"/>
<feature type="repeat" description="ANK" evidence="3">
    <location>
        <begin position="216"/>
        <end position="248"/>
    </location>
</feature>
<dbReference type="SUPFAM" id="SSF48403">
    <property type="entry name" value="Ankyrin repeat"/>
    <property type="match status" value="1"/>
</dbReference>
<dbReference type="Pfam" id="PF12796">
    <property type="entry name" value="Ank_2"/>
    <property type="match status" value="2"/>
</dbReference>
<feature type="repeat" description="ANK" evidence="3">
    <location>
        <begin position="333"/>
        <end position="365"/>
    </location>
</feature>
<dbReference type="Pfam" id="PF00023">
    <property type="entry name" value="Ank"/>
    <property type="match status" value="2"/>
</dbReference>
<dbReference type="InterPro" id="IPR051165">
    <property type="entry name" value="Multifunctional_ANK_Repeat"/>
</dbReference>
<accession>A0A1L9RQC3</accession>
<keyword evidence="1" id="KW-0677">Repeat</keyword>
<dbReference type="VEuPathDB" id="FungiDB:ASPWEDRAFT_170515"/>
<proteinExistence type="predicted"/>
<evidence type="ECO:0000256" key="3">
    <source>
        <dbReference type="PROSITE-ProRule" id="PRU00023"/>
    </source>
</evidence>
<dbReference type="GeneID" id="63746483"/>
<evidence type="ECO:0000256" key="1">
    <source>
        <dbReference type="ARBA" id="ARBA00022737"/>
    </source>
</evidence>
<dbReference type="SMART" id="SM00248">
    <property type="entry name" value="ANK"/>
    <property type="match status" value="7"/>
</dbReference>
<evidence type="ECO:0000256" key="2">
    <source>
        <dbReference type="ARBA" id="ARBA00023043"/>
    </source>
</evidence>
<name>A0A1L9RQC3_ASPWE</name>
<feature type="compositionally biased region" description="Acidic residues" evidence="4">
    <location>
        <begin position="53"/>
        <end position="76"/>
    </location>
</feature>
<evidence type="ECO:0000313" key="6">
    <source>
        <dbReference type="Proteomes" id="UP000184383"/>
    </source>
</evidence>
<evidence type="ECO:0000313" key="5">
    <source>
        <dbReference type="EMBL" id="OJJ37018.1"/>
    </source>
</evidence>